<dbReference type="GO" id="GO:0055085">
    <property type="term" value="P:transmembrane transport"/>
    <property type="evidence" value="ECO:0007669"/>
    <property type="project" value="TreeGrafter"/>
</dbReference>
<dbReference type="PANTHER" id="PTHR21716:SF53">
    <property type="entry name" value="PERMEASE PERM-RELATED"/>
    <property type="match status" value="1"/>
</dbReference>
<feature type="transmembrane region" description="Helical" evidence="8">
    <location>
        <begin position="239"/>
        <end position="272"/>
    </location>
</feature>
<dbReference type="OrthoDB" id="9793390at2"/>
<comment type="subcellular location">
    <subcellularLocation>
        <location evidence="1">Cell membrane</location>
        <topology evidence="1">Multi-pass membrane protein</topology>
    </subcellularLocation>
</comment>
<proteinExistence type="inferred from homology"/>
<feature type="transmembrane region" description="Helical" evidence="8">
    <location>
        <begin position="284"/>
        <end position="306"/>
    </location>
</feature>
<dbReference type="AlphaFoldDB" id="A0A1N6QSM1"/>
<dbReference type="InterPro" id="IPR002549">
    <property type="entry name" value="AI-2E-like"/>
</dbReference>
<dbReference type="GO" id="GO:0005886">
    <property type="term" value="C:plasma membrane"/>
    <property type="evidence" value="ECO:0007669"/>
    <property type="project" value="UniProtKB-SubCell"/>
</dbReference>
<gene>
    <name evidence="9" type="ORF">SAMN05421797_1011008</name>
</gene>
<feature type="transmembrane region" description="Helical" evidence="8">
    <location>
        <begin position="156"/>
        <end position="175"/>
    </location>
</feature>
<feature type="transmembrane region" description="Helical" evidence="8">
    <location>
        <begin position="35"/>
        <end position="56"/>
    </location>
</feature>
<dbReference type="Proteomes" id="UP000186953">
    <property type="component" value="Unassembled WGS sequence"/>
</dbReference>
<dbReference type="Pfam" id="PF01594">
    <property type="entry name" value="AI-2E_transport"/>
    <property type="match status" value="1"/>
</dbReference>
<evidence type="ECO:0000256" key="2">
    <source>
        <dbReference type="ARBA" id="ARBA00009773"/>
    </source>
</evidence>
<evidence type="ECO:0000313" key="10">
    <source>
        <dbReference type="Proteomes" id="UP000186953"/>
    </source>
</evidence>
<keyword evidence="4" id="KW-1003">Cell membrane</keyword>
<dbReference type="STRING" id="228959.SAMN05421797_1011008"/>
<keyword evidence="10" id="KW-1185">Reference proteome</keyword>
<comment type="similarity">
    <text evidence="2">Belongs to the autoinducer-2 exporter (AI-2E) (TC 2.A.86) family.</text>
</comment>
<sequence>MDEIIKNNTKSIVYAILILGGLVLSYYLLSEVSSILCYLAISIVIAIAGRPVVVFLNTKLKLPKSFAATITIMLFLLVLISVFWMMIPVITASESSISTLNFSTLQDNAQQVVDQMDNYLSDFSINFLHNVKVSEILSSFFTSSEMLEYFNTSLTFIENLGVGLFCVSFISFFFLQDEKIIHNLVFLPFSKDKENNVEETLKTIKSFLSKYVLGLGLEIAILFALYSITLFVFGVKYALIIALFCALLNLIPYIGPLIGGVIMIFLTMVNFAGQDFSSVILTKSLYVFIGYVIAQAIDNLVSQPLIFSTTSKSHPLEVFVVILFAGSLFGIVGMILAIPVYTILKIILKQVIPDNKIVEFLTKNM</sequence>
<evidence type="ECO:0000256" key="7">
    <source>
        <dbReference type="ARBA" id="ARBA00023136"/>
    </source>
</evidence>
<keyword evidence="6 8" id="KW-1133">Transmembrane helix</keyword>
<organism evidence="9 10">
    <name type="scientific">Maribacter ulvicola</name>
    <dbReference type="NCBI Taxonomy" id="228959"/>
    <lineage>
        <taxon>Bacteria</taxon>
        <taxon>Pseudomonadati</taxon>
        <taxon>Bacteroidota</taxon>
        <taxon>Flavobacteriia</taxon>
        <taxon>Flavobacteriales</taxon>
        <taxon>Flavobacteriaceae</taxon>
        <taxon>Maribacter</taxon>
    </lineage>
</organism>
<evidence type="ECO:0000313" key="9">
    <source>
        <dbReference type="EMBL" id="SIQ19587.1"/>
    </source>
</evidence>
<evidence type="ECO:0000256" key="8">
    <source>
        <dbReference type="SAM" id="Phobius"/>
    </source>
</evidence>
<keyword evidence="3" id="KW-0813">Transport</keyword>
<evidence type="ECO:0000256" key="1">
    <source>
        <dbReference type="ARBA" id="ARBA00004651"/>
    </source>
</evidence>
<evidence type="ECO:0000256" key="4">
    <source>
        <dbReference type="ARBA" id="ARBA00022475"/>
    </source>
</evidence>
<feature type="transmembrane region" description="Helical" evidence="8">
    <location>
        <begin position="318"/>
        <end position="344"/>
    </location>
</feature>
<keyword evidence="5 8" id="KW-0812">Transmembrane</keyword>
<dbReference type="RefSeq" id="WP_076547185.1">
    <property type="nucleotide sequence ID" value="NZ_FTMA01000001.1"/>
</dbReference>
<keyword evidence="7 8" id="KW-0472">Membrane</keyword>
<feature type="transmembrane region" description="Helical" evidence="8">
    <location>
        <begin position="211"/>
        <end position="233"/>
    </location>
</feature>
<reference evidence="10" key="1">
    <citation type="submission" date="2017-01" db="EMBL/GenBank/DDBJ databases">
        <authorList>
            <person name="Varghese N."/>
            <person name="Submissions S."/>
        </authorList>
    </citation>
    <scope>NUCLEOTIDE SEQUENCE [LARGE SCALE GENOMIC DNA]</scope>
    <source>
        <strain evidence="10">DSM 15366</strain>
    </source>
</reference>
<name>A0A1N6QSM1_9FLAO</name>
<feature type="transmembrane region" description="Helical" evidence="8">
    <location>
        <begin position="12"/>
        <end position="29"/>
    </location>
</feature>
<dbReference type="EMBL" id="FTMA01000001">
    <property type="protein sequence ID" value="SIQ19587.1"/>
    <property type="molecule type" value="Genomic_DNA"/>
</dbReference>
<feature type="transmembrane region" description="Helical" evidence="8">
    <location>
        <begin position="68"/>
        <end position="87"/>
    </location>
</feature>
<evidence type="ECO:0000256" key="5">
    <source>
        <dbReference type="ARBA" id="ARBA00022692"/>
    </source>
</evidence>
<dbReference type="PANTHER" id="PTHR21716">
    <property type="entry name" value="TRANSMEMBRANE PROTEIN"/>
    <property type="match status" value="1"/>
</dbReference>
<evidence type="ECO:0000256" key="3">
    <source>
        <dbReference type="ARBA" id="ARBA00022448"/>
    </source>
</evidence>
<evidence type="ECO:0000256" key="6">
    <source>
        <dbReference type="ARBA" id="ARBA00022989"/>
    </source>
</evidence>
<protein>
    <submittedName>
        <fullName evidence="9">Predicted PurR-regulated permease PerM</fullName>
    </submittedName>
</protein>
<accession>A0A1N6QSM1</accession>